<protein>
    <submittedName>
        <fullName evidence="1">Uncharacterized protein</fullName>
    </submittedName>
</protein>
<reference evidence="1" key="1">
    <citation type="submission" date="2024-03" db="EMBL/GenBank/DDBJ databases">
        <title>Diverse circular DNA viruses in blood, oral, and fecal samples of captive lemurs.</title>
        <authorList>
            <person name="Paietta E.N."/>
            <person name="Kraberger S."/>
            <person name="Lund M.C."/>
            <person name="Custer J.M."/>
            <person name="Vargas K.M."/>
            <person name="Ehmke E.E."/>
            <person name="Yoder A.D."/>
            <person name="Varsani A."/>
        </authorList>
    </citation>
    <scope>NUCLEOTIDE SEQUENCE</scope>
    <source>
        <strain evidence="1">Duke_43SS_32</strain>
    </source>
</reference>
<evidence type="ECO:0000313" key="1">
    <source>
        <dbReference type="EMBL" id="XCD08518.1"/>
    </source>
</evidence>
<name>A0AAU8B982_9VIRU</name>
<accession>A0AAU8B982</accession>
<proteinExistence type="predicted"/>
<organism evidence="1">
    <name type="scientific">Dulem virus 244</name>
    <dbReference type="NCBI Taxonomy" id="3145721"/>
    <lineage>
        <taxon>Viruses</taxon>
        <taxon>Monodnaviria</taxon>
        <taxon>Sangervirae</taxon>
        <taxon>Phixviricota</taxon>
        <taxon>Malgrandaviricetes</taxon>
        <taxon>Petitvirales</taxon>
        <taxon>Microviridae</taxon>
        <taxon>Microvirus</taxon>
    </lineage>
</organism>
<dbReference type="EMBL" id="PP511884">
    <property type="protein sequence ID" value="XCD08518.1"/>
    <property type="molecule type" value="Genomic_DNA"/>
</dbReference>
<sequence>MEIKKTPIRTYLVSVKSKTSNDQGKVYVVSASALDAFIEKNLTSDVVLLIDTIDTYGLDSELCSTRKS</sequence>